<feature type="transmembrane region" description="Helical" evidence="1">
    <location>
        <begin position="440"/>
        <end position="459"/>
    </location>
</feature>
<dbReference type="PRINTS" id="PR00109">
    <property type="entry name" value="TYRKINASE"/>
</dbReference>
<dbReference type="InterPro" id="IPR020635">
    <property type="entry name" value="Tyr_kinase_cat_dom"/>
</dbReference>
<dbReference type="InterPro" id="IPR011009">
    <property type="entry name" value="Kinase-like_dom_sf"/>
</dbReference>
<dbReference type="Gene3D" id="3.30.200.20">
    <property type="entry name" value="Phosphorylase Kinase, domain 1"/>
    <property type="match status" value="2"/>
</dbReference>
<dbReference type="PANTHER" id="PTHR24416:SF583">
    <property type="entry name" value="RECEPTOR PROTEIN-TYROSINE KINASE"/>
    <property type="match status" value="1"/>
</dbReference>
<dbReference type="GO" id="GO:0005524">
    <property type="term" value="F:ATP binding"/>
    <property type="evidence" value="ECO:0007669"/>
    <property type="project" value="InterPro"/>
</dbReference>
<dbReference type="PROSITE" id="PS50041">
    <property type="entry name" value="C_TYPE_LECTIN_2"/>
    <property type="match status" value="1"/>
</dbReference>
<evidence type="ECO:0000313" key="4">
    <source>
        <dbReference type="EnsemblMetazoa" id="PPA43416.1"/>
    </source>
</evidence>
<dbReference type="Gene3D" id="3.10.100.10">
    <property type="entry name" value="Mannose-Binding Protein A, subunit A"/>
    <property type="match status" value="1"/>
</dbReference>
<dbReference type="Pfam" id="PF07714">
    <property type="entry name" value="PK_Tyr_Ser-Thr"/>
    <property type="match status" value="2"/>
</dbReference>
<evidence type="ECO:0000256" key="1">
    <source>
        <dbReference type="SAM" id="Phobius"/>
    </source>
</evidence>
<keyword evidence="1" id="KW-0812">Transmembrane</keyword>
<dbReference type="InterPro" id="IPR008266">
    <property type="entry name" value="Tyr_kinase_AS"/>
</dbReference>
<dbReference type="FunFam" id="3.30.200.20:FF:001909">
    <property type="entry name" value="Uncharacterized protein"/>
    <property type="match status" value="1"/>
</dbReference>
<keyword evidence="5" id="KW-1185">Reference proteome</keyword>
<keyword evidence="1" id="KW-1133">Transmembrane helix</keyword>
<dbReference type="CDD" id="cd00037">
    <property type="entry name" value="CLECT"/>
    <property type="match status" value="1"/>
</dbReference>
<dbReference type="CDD" id="cd00192">
    <property type="entry name" value="PTKc"/>
    <property type="match status" value="1"/>
</dbReference>
<dbReference type="PROSITE" id="PS00109">
    <property type="entry name" value="PROTEIN_KINASE_TYR"/>
    <property type="match status" value="2"/>
</dbReference>
<feature type="domain" description="Protein kinase" evidence="2">
    <location>
        <begin position="132"/>
        <end position="427"/>
    </location>
</feature>
<dbReference type="GO" id="GO:0004714">
    <property type="term" value="F:transmembrane receptor protein tyrosine kinase activity"/>
    <property type="evidence" value="ECO:0000318"/>
    <property type="project" value="GO_Central"/>
</dbReference>
<gene>
    <name evidence="4" type="primary">WBGene00281785</name>
</gene>
<dbReference type="InterPro" id="IPR050122">
    <property type="entry name" value="RTK"/>
</dbReference>
<dbReference type="FunFam" id="1.10.510.10:FF:001384">
    <property type="entry name" value="C-type lectin"/>
    <property type="match status" value="1"/>
</dbReference>
<reference evidence="4" key="2">
    <citation type="submission" date="2022-06" db="UniProtKB">
        <authorList>
            <consortium name="EnsemblMetazoa"/>
        </authorList>
    </citation>
    <scope>IDENTIFICATION</scope>
    <source>
        <strain evidence="4">PS312</strain>
    </source>
</reference>
<dbReference type="PROSITE" id="PS50011">
    <property type="entry name" value="PROTEIN_KINASE_DOM"/>
    <property type="match status" value="2"/>
</dbReference>
<name>A0A8R1Z171_PRIPA</name>
<dbReference type="GO" id="GO:0007169">
    <property type="term" value="P:cell surface receptor protein tyrosine kinase signaling pathway"/>
    <property type="evidence" value="ECO:0000318"/>
    <property type="project" value="GO_Central"/>
</dbReference>
<organism evidence="4 5">
    <name type="scientific">Pristionchus pacificus</name>
    <name type="common">Parasitic nematode worm</name>
    <dbReference type="NCBI Taxonomy" id="54126"/>
    <lineage>
        <taxon>Eukaryota</taxon>
        <taxon>Metazoa</taxon>
        <taxon>Ecdysozoa</taxon>
        <taxon>Nematoda</taxon>
        <taxon>Chromadorea</taxon>
        <taxon>Rhabditida</taxon>
        <taxon>Rhabditina</taxon>
        <taxon>Diplogasteromorpha</taxon>
        <taxon>Diplogasteroidea</taxon>
        <taxon>Neodiplogasteridae</taxon>
        <taxon>Pristionchus</taxon>
    </lineage>
</organism>
<accession>A0A8R1Z171</accession>
<protein>
    <recommendedName>
        <fullName evidence="6">Protein kinase</fullName>
    </recommendedName>
</protein>
<reference evidence="5" key="1">
    <citation type="journal article" date="2008" name="Nat. Genet.">
        <title>The Pristionchus pacificus genome provides a unique perspective on nematode lifestyle and parasitism.</title>
        <authorList>
            <person name="Dieterich C."/>
            <person name="Clifton S.W."/>
            <person name="Schuster L.N."/>
            <person name="Chinwalla A."/>
            <person name="Delehaunty K."/>
            <person name="Dinkelacker I."/>
            <person name="Fulton L."/>
            <person name="Fulton R."/>
            <person name="Godfrey J."/>
            <person name="Minx P."/>
            <person name="Mitreva M."/>
            <person name="Roeseler W."/>
            <person name="Tian H."/>
            <person name="Witte H."/>
            <person name="Yang S.P."/>
            <person name="Wilson R.K."/>
            <person name="Sommer R.J."/>
        </authorList>
    </citation>
    <scope>NUCLEOTIDE SEQUENCE [LARGE SCALE GENOMIC DNA]</scope>
    <source>
        <strain evidence="5">PS312</strain>
    </source>
</reference>
<dbReference type="EnsemblMetazoa" id="PPA43416.1">
    <property type="protein sequence ID" value="PPA43416.1"/>
    <property type="gene ID" value="WBGene00281785"/>
</dbReference>
<dbReference type="SMART" id="SM00219">
    <property type="entry name" value="TyrKc"/>
    <property type="match status" value="2"/>
</dbReference>
<dbReference type="SUPFAM" id="SSF56112">
    <property type="entry name" value="Protein kinase-like (PK-like)"/>
    <property type="match status" value="2"/>
</dbReference>
<feature type="domain" description="C-type lectin" evidence="3">
    <location>
        <begin position="496"/>
        <end position="576"/>
    </location>
</feature>
<dbReference type="GO" id="GO:0005886">
    <property type="term" value="C:plasma membrane"/>
    <property type="evidence" value="ECO:0000318"/>
    <property type="project" value="GO_Central"/>
</dbReference>
<evidence type="ECO:0000259" key="3">
    <source>
        <dbReference type="PROSITE" id="PS50041"/>
    </source>
</evidence>
<evidence type="ECO:0000259" key="2">
    <source>
        <dbReference type="PROSITE" id="PS50011"/>
    </source>
</evidence>
<dbReference type="PANTHER" id="PTHR24416">
    <property type="entry name" value="TYROSINE-PROTEIN KINASE RECEPTOR"/>
    <property type="match status" value="1"/>
</dbReference>
<proteinExistence type="predicted"/>
<dbReference type="AlphaFoldDB" id="A0A8R1Z171"/>
<dbReference type="InterPro" id="IPR001245">
    <property type="entry name" value="Ser-Thr/Tyr_kinase_cat_dom"/>
</dbReference>
<dbReference type="Gene3D" id="1.10.510.10">
    <property type="entry name" value="Transferase(Phosphotransferase) domain 1"/>
    <property type="match status" value="2"/>
</dbReference>
<dbReference type="SUPFAM" id="SSF56436">
    <property type="entry name" value="C-type lectin-like"/>
    <property type="match status" value="1"/>
</dbReference>
<evidence type="ECO:0000313" key="5">
    <source>
        <dbReference type="Proteomes" id="UP000005239"/>
    </source>
</evidence>
<feature type="domain" description="Protein kinase" evidence="2">
    <location>
        <begin position="681"/>
        <end position="970"/>
    </location>
</feature>
<feature type="transmembrane region" description="Helical" evidence="1">
    <location>
        <begin position="602"/>
        <end position="626"/>
    </location>
</feature>
<dbReference type="Proteomes" id="UP000005239">
    <property type="component" value="Unassembled WGS sequence"/>
</dbReference>
<keyword evidence="1" id="KW-0472">Membrane</keyword>
<dbReference type="InterPro" id="IPR016187">
    <property type="entry name" value="CTDL_fold"/>
</dbReference>
<dbReference type="InterPro" id="IPR001304">
    <property type="entry name" value="C-type_lectin-like"/>
</dbReference>
<dbReference type="GO" id="GO:0043235">
    <property type="term" value="C:receptor complex"/>
    <property type="evidence" value="ECO:0000318"/>
    <property type="project" value="GO_Central"/>
</dbReference>
<dbReference type="InterPro" id="IPR000719">
    <property type="entry name" value="Prot_kinase_dom"/>
</dbReference>
<dbReference type="InterPro" id="IPR016186">
    <property type="entry name" value="C-type_lectin-like/link_sf"/>
</dbReference>
<feature type="transmembrane region" description="Helical" evidence="1">
    <location>
        <begin position="46"/>
        <end position="70"/>
    </location>
</feature>
<sequence length="1028" mass="117764">CCRRISPCYHYSGRPAAGVELARRAENPHPTTGWCSGLSAEKPKPLFVWEIALGFISIFAIFIAIIICVCRVQNLRAKNFEVFNICNYHRKYPNQMRLYGEKNPSVTSKSLRYYDLPRKVDDWEIERNFVSIDYMKILGKGAFGSVFVGRILAKNIPPAIERSIIELSALQANNDTVANQQMRYSERNFCAEIETMKRIGFHERIGLQIKILACVTQSEPIVLITERCAYGDLLYFMRQTRNDRTITRRKNMLDNPDNLNELHIITFKQQIMYAVQIAYGLEYLSSRGFIHRDIAARNIMIGDFGLYRAIDKEEQMYQSQARWKTTAKVDVSGSNRQFHIFHSQWAFGIVLFEIATLGGTSYADWDTSEVLPRLKQGHRMARPDYCNEQFSVVHASAFTECRYLQIRNWPSNRPTGANLRKRLGVLLEDLRFSMRSVDRVLFLCSILTGTSFFSNYASFCIADIQCPDDYLLVNSLGDHWCFLPRWNTSIPQGLDFEQAIAICDDAGDSLPILATNDINIDVAVLGRQVWIGIICLDGSWMWQDGQPLNFTAFIEEPVSDCTMSNDRFLLDGTGKWAAQDASQPLAVVLCARKADDVDPPHFPMWAIAPIVIGAAIFVILAILVMLMARRKIRQLREIVEEQMDDKDSRINGKMSVLQAPRYYDLPNKGDDWEIERRFVSIDYGNLLGEGAFGSVFLGRVLAKNIPIGICRSVAELYALTNNNETVAVKMLHEAADSLAERDFRNEIDLMKAVGYHERLVNILACVTTSEPMMLITEYCANGDLLEFMRQRRVYMLENPDNLDEEKIITVKKQIMFAIQIAYGLEYLSSRGFVHRDVAARNIMVDQHETCKIGDFGLCRAIGNEEKNYQSHGGKLPLKWMSPEAIDQYQFSTASDVWSYGILLFEIVTVGGGPYADWPAAELFLRLSQGQRMERPERCSEDLFDVMSHCWAELPADRPTFTKLRKRLGVLMDSVNQGDYYLKLNAHATYYELESKMKPRVEMKPRVDMKPRVEMKRRVEMKPYQLIRV</sequence>
<evidence type="ECO:0008006" key="6">
    <source>
        <dbReference type="Google" id="ProtNLM"/>
    </source>
</evidence>